<sequence>DRDLIVSAQREALQTLRCIISNLEYRFYKAYGMEIEDKRTVYGECTYRLVPREDEPSVCLMHDWIYLPSA</sequence>
<proteinExistence type="predicted"/>
<evidence type="ECO:0000313" key="1">
    <source>
        <dbReference type="EMBL" id="EKC67999.1"/>
    </source>
</evidence>
<organism evidence="1">
    <name type="scientific">human gut metagenome</name>
    <dbReference type="NCBI Taxonomy" id="408170"/>
    <lineage>
        <taxon>unclassified sequences</taxon>
        <taxon>metagenomes</taxon>
        <taxon>organismal metagenomes</taxon>
    </lineage>
</organism>
<name>K1TK81_9ZZZZ</name>
<dbReference type="AlphaFoldDB" id="K1TK81"/>
<accession>K1TK81</accession>
<reference evidence="1" key="1">
    <citation type="journal article" date="2013" name="Environ. Microbiol.">
        <title>Microbiota from the distal guts of lean and obese adolescents exhibit partial functional redundancy besides clear differences in community structure.</title>
        <authorList>
            <person name="Ferrer M."/>
            <person name="Ruiz A."/>
            <person name="Lanza F."/>
            <person name="Haange S.B."/>
            <person name="Oberbach A."/>
            <person name="Till H."/>
            <person name="Bargiela R."/>
            <person name="Campoy C."/>
            <person name="Segura M.T."/>
            <person name="Richter M."/>
            <person name="von Bergen M."/>
            <person name="Seifert J."/>
            <person name="Suarez A."/>
        </authorList>
    </citation>
    <scope>NUCLEOTIDE SEQUENCE</scope>
</reference>
<gene>
    <name evidence="1" type="ORF">OBE_05165</name>
</gene>
<protein>
    <submittedName>
        <fullName evidence="1">Uncharacterized protein</fullName>
    </submittedName>
</protein>
<dbReference type="EMBL" id="AJWZ01003527">
    <property type="protein sequence ID" value="EKC67999.1"/>
    <property type="molecule type" value="Genomic_DNA"/>
</dbReference>
<comment type="caution">
    <text evidence="1">The sequence shown here is derived from an EMBL/GenBank/DDBJ whole genome shotgun (WGS) entry which is preliminary data.</text>
</comment>
<feature type="non-terminal residue" evidence="1">
    <location>
        <position position="1"/>
    </location>
</feature>